<feature type="non-terminal residue" evidence="7">
    <location>
        <position position="1"/>
    </location>
</feature>
<keyword evidence="5" id="KW-1133">Transmembrane helix</keyword>
<proteinExistence type="inferred from homology"/>
<comment type="similarity">
    <text evidence="2">Belongs to the polysaccharide synthase family.</text>
</comment>
<evidence type="ECO:0000256" key="1">
    <source>
        <dbReference type="ARBA" id="ARBA00004651"/>
    </source>
</evidence>
<dbReference type="PANTHER" id="PTHR30250:SF10">
    <property type="entry name" value="LIPOPOLYSACCHARIDE BIOSYNTHESIS PROTEIN WZXC"/>
    <property type="match status" value="1"/>
</dbReference>
<dbReference type="PANTHER" id="PTHR30250">
    <property type="entry name" value="PST FAMILY PREDICTED COLANIC ACID TRANSPORTER"/>
    <property type="match status" value="1"/>
</dbReference>
<evidence type="ECO:0000256" key="5">
    <source>
        <dbReference type="ARBA" id="ARBA00022989"/>
    </source>
</evidence>
<evidence type="ECO:0000256" key="4">
    <source>
        <dbReference type="ARBA" id="ARBA00022692"/>
    </source>
</evidence>
<evidence type="ECO:0000256" key="6">
    <source>
        <dbReference type="ARBA" id="ARBA00023136"/>
    </source>
</evidence>
<reference evidence="7" key="1">
    <citation type="journal article" date="2014" name="Front. Microbiol.">
        <title>High frequency of phylogenetically diverse reductive dehalogenase-homologous genes in deep subseafloor sedimentary metagenomes.</title>
        <authorList>
            <person name="Kawai M."/>
            <person name="Futagami T."/>
            <person name="Toyoda A."/>
            <person name="Takaki Y."/>
            <person name="Nishi S."/>
            <person name="Hori S."/>
            <person name="Arai W."/>
            <person name="Tsubouchi T."/>
            <person name="Morono Y."/>
            <person name="Uchiyama I."/>
            <person name="Ito T."/>
            <person name="Fujiyama A."/>
            <person name="Inagaki F."/>
            <person name="Takami H."/>
        </authorList>
    </citation>
    <scope>NUCLEOTIDE SEQUENCE</scope>
    <source>
        <strain evidence="7">Expedition CK06-06</strain>
    </source>
</reference>
<dbReference type="InterPro" id="IPR050833">
    <property type="entry name" value="Poly_Biosynth_Transport"/>
</dbReference>
<keyword evidence="4" id="KW-0812">Transmembrane</keyword>
<evidence type="ECO:0000313" key="7">
    <source>
        <dbReference type="EMBL" id="GAI47416.1"/>
    </source>
</evidence>
<comment type="caution">
    <text evidence="7">The sequence shown here is derived from an EMBL/GenBank/DDBJ whole genome shotgun (WGS) entry which is preliminary data.</text>
</comment>
<gene>
    <name evidence="7" type="ORF">S06H3_63722</name>
</gene>
<dbReference type="Pfam" id="PF13440">
    <property type="entry name" value="Polysacc_synt_3"/>
    <property type="match status" value="1"/>
</dbReference>
<dbReference type="AlphaFoldDB" id="X1PY01"/>
<dbReference type="GO" id="GO:0005886">
    <property type="term" value="C:plasma membrane"/>
    <property type="evidence" value="ECO:0007669"/>
    <property type="project" value="UniProtKB-SubCell"/>
</dbReference>
<dbReference type="EMBL" id="BARV01042346">
    <property type="protein sequence ID" value="GAI47416.1"/>
    <property type="molecule type" value="Genomic_DNA"/>
</dbReference>
<comment type="subcellular location">
    <subcellularLocation>
        <location evidence="1">Cell membrane</location>
        <topology evidence="1">Multi-pass membrane protein</topology>
    </subcellularLocation>
</comment>
<accession>X1PY01</accession>
<keyword evidence="3" id="KW-1003">Cell membrane</keyword>
<evidence type="ECO:0000256" key="3">
    <source>
        <dbReference type="ARBA" id="ARBA00022475"/>
    </source>
</evidence>
<sequence>VRCIVSYAIHPYRPHFNFQLGQAKELFTFGKWLLASSVVVFLATQGDDAFLGKVLGVTMLGFYQMAFRFGNLPSSEIGLISRVAFPTYSKLQRLRQVAICRM</sequence>
<organism evidence="7">
    <name type="scientific">marine sediment metagenome</name>
    <dbReference type="NCBI Taxonomy" id="412755"/>
    <lineage>
        <taxon>unclassified sequences</taxon>
        <taxon>metagenomes</taxon>
        <taxon>ecological metagenomes</taxon>
    </lineage>
</organism>
<keyword evidence="6" id="KW-0472">Membrane</keyword>
<name>X1PY01_9ZZZZ</name>
<evidence type="ECO:0000256" key="2">
    <source>
        <dbReference type="ARBA" id="ARBA00007430"/>
    </source>
</evidence>
<protein>
    <submittedName>
        <fullName evidence="7">Uncharacterized protein</fullName>
    </submittedName>
</protein>